<dbReference type="OrthoDB" id="9814627at2"/>
<evidence type="ECO:0008006" key="3">
    <source>
        <dbReference type="Google" id="ProtNLM"/>
    </source>
</evidence>
<gene>
    <name evidence="1" type="ORF">DI487_10150</name>
</gene>
<evidence type="ECO:0000313" key="2">
    <source>
        <dbReference type="Proteomes" id="UP000245429"/>
    </source>
</evidence>
<accession>A0A2U8QVL9</accession>
<name>A0A2U8QVL9_9FLAO</name>
<evidence type="ECO:0000313" key="1">
    <source>
        <dbReference type="EMBL" id="AWM14173.1"/>
    </source>
</evidence>
<dbReference type="KEGG" id="fse:DI487_10150"/>
<reference evidence="1 2" key="1">
    <citation type="submission" date="2018-05" db="EMBL/GenBank/DDBJ databases">
        <title>Flavobacterium sp. MEBiC07310.</title>
        <authorList>
            <person name="Baek K."/>
        </authorList>
    </citation>
    <scope>NUCLEOTIDE SEQUENCE [LARGE SCALE GENOMIC DNA]</scope>
    <source>
        <strain evidence="1 2">MEBiC07310</strain>
    </source>
</reference>
<dbReference type="RefSeq" id="WP_109569539.1">
    <property type="nucleotide sequence ID" value="NZ_CP029463.1"/>
</dbReference>
<dbReference type="Proteomes" id="UP000245429">
    <property type="component" value="Chromosome"/>
</dbReference>
<organism evidence="1 2">
    <name type="scientific">Flavobacterium sediminis</name>
    <dbReference type="NCBI Taxonomy" id="2201181"/>
    <lineage>
        <taxon>Bacteria</taxon>
        <taxon>Pseudomonadati</taxon>
        <taxon>Bacteroidota</taxon>
        <taxon>Flavobacteriia</taxon>
        <taxon>Flavobacteriales</taxon>
        <taxon>Flavobacteriaceae</taxon>
        <taxon>Flavobacterium</taxon>
    </lineage>
</organism>
<proteinExistence type="predicted"/>
<dbReference type="EMBL" id="CP029463">
    <property type="protein sequence ID" value="AWM14173.1"/>
    <property type="molecule type" value="Genomic_DNA"/>
</dbReference>
<sequence>MGFHLEGSFAGYGSLQTLIQKTKSEKAFGYENTHFSGENDIMDFNREKEQSLMSKNTLVLPVTNYTYDIYSIQGQGVGGTFRPFRGQIGYVHEPKVSDISASMSMGAEYEGGAGGHIGGNIKRSYSNSMTRGWNTTVVPFFKEKISNNDISYETVYLKNIGENRIDQEYQSLFDTKIGAAAAITLQLDGNKQATNKYLVKAPSLSYGNSSPFSSTLTFNSQLKRNKREDRNQVIQKFTKKEVEDFGMNSFIKSNVHAKPHHTAGYVITDEKGNRHIFGETAYNESKKEVTFAVNTVSDPDNDGIVLYSPGSDNSPNNHRGIDHYFNRITTPEYAHTYLLSSVLSGDYEDLSADGPTDDDLGTYTKIIYSSPYNYNWRIPYKKNSASFNEGFKSDPKDQKASYIYGEKEIKYATKIISKTHVAFIDLEDRKDGRGTLGENGGNGSKYMKKITSIRLYSKSQLQNEQDPGINNASVRPIKAAHFVYDYSLCQGIDNNSGVISSSTSEINNQGGKLTLKKVYFTYGNSNMGKYTPYIFNYEGLNPNYNPKAYDIWGNYKPLLDASSGLTAQEFPYVEQGDQQQQNEYSSAWSLTSIELPSGGKIKLTYESDDYQFVQDKRALQMFKVEGVCTAAAKDNFSASSITNELYGTNGEAKYVVVKVNDEDVQLPDSTILEKYIGELEGKPIYFNFFMKIKKSGTVKDFVTGYFEMDQEAVVRSVSADTYLLVPMKHLNKEGKDSQSSLVNPISLAGWFFGRKYLQDYIYTNNPSDLSPTNIFSIGQSLINNLGAMVEIFRGPNGRLRDLNCAQNFEPVKSWVRLQEPSGTKFGGGSRIKTVEMFDGWNDMVGVDENDPNIDIQRYLKKYGQEYDYNLDDGSSSGVATYEPNICKENPLIQPFYHKPEKMSAQAYEEKPFGESFYPTPTVTYKKVRVKNVTASDDDDTTEVRNTKTGEVVTTFYTSYDFPTRSSFTTLDNPLTKYYRSNENDMIKNIVKGLLGLKIEVNIDLTMTQGFSVETNDMNGKMRKQEVYNNAGDIISMVEYKYNVDENDPSTLVSELVTIDENGEVSNTNALGMHYDVINDFRESYSYSNVNGVSGNIDYLPFIFPIVIGYAVPERSQHTQILRTAVTTKVIHKTGILVEKIAHDLGSRVSTKNLAWDANTGQVVLTQTVNEFDDKYYAFNYPAYWYYKAMGMASNNIDIKGMLEMVSGSTEANFSISGNGAPSVEEVFNLGDELIISFNVSGGTTSYLKFWVSSIQNGEIQLMNRNGNILDASSLPSNEVGFKVIRSGKRNQQMASMASITLMADPILLNPDGTGNLNEQLITYNGSESDNPFIVNASAIEYSDEWESQCERNLPNASGLLSGTIGPVNPYVYNIKGDWRAKKSYAYLTGRNSGTTVRNSGFYKNFSPFYSYNGTTNVWEVDATDWTFASEVSKYSPYGMEVENKDALNRYSSAQYGYGYTLPVAVSSNAMYQEIGFDGFEDYSINNFTTPQNVNSHFGFNGVISTDAYITNKKSHSGKNAIVVKANTTVEYKKRIAECESTN</sequence>
<protein>
    <recommendedName>
        <fullName evidence="3">PA14 domain-containing protein</fullName>
    </recommendedName>
</protein>
<keyword evidence="2" id="KW-1185">Reference proteome</keyword>